<organism evidence="2 3">
    <name type="scientific">Haloarcula salinisoli</name>
    <dbReference type="NCBI Taxonomy" id="2487746"/>
    <lineage>
        <taxon>Archaea</taxon>
        <taxon>Methanobacteriati</taxon>
        <taxon>Methanobacteriota</taxon>
        <taxon>Stenosarchaea group</taxon>
        <taxon>Halobacteria</taxon>
        <taxon>Halobacteriales</taxon>
        <taxon>Haloarculaceae</taxon>
        <taxon>Haloarcula</taxon>
    </lineage>
</organism>
<evidence type="ECO:0000313" key="3">
    <source>
        <dbReference type="Proteomes" id="UP000783863"/>
    </source>
</evidence>
<dbReference type="RefSeq" id="WP_220587697.1">
    <property type="nucleotide sequence ID" value="NZ_RKLQ01000001.1"/>
</dbReference>
<evidence type="ECO:0000313" key="2">
    <source>
        <dbReference type="EMBL" id="MBX0303493.1"/>
    </source>
</evidence>
<keyword evidence="3" id="KW-1185">Reference proteome</keyword>
<gene>
    <name evidence="2" type="ORF">EGD98_07385</name>
</gene>
<evidence type="ECO:0008006" key="4">
    <source>
        <dbReference type="Google" id="ProtNLM"/>
    </source>
</evidence>
<reference evidence="2" key="1">
    <citation type="submission" date="2021-06" db="EMBL/GenBank/DDBJ databases">
        <title>Halomicroarcula sp. F24A a new haloarchaeum isolated from saline soil.</title>
        <authorList>
            <person name="Duran-Viseras A."/>
            <person name="Sanchez-Porro C."/>
            <person name="Ventosa A."/>
        </authorList>
    </citation>
    <scope>NUCLEOTIDE SEQUENCE</scope>
    <source>
        <strain evidence="2">F24A</strain>
    </source>
</reference>
<dbReference type="EMBL" id="RKLQ01000001">
    <property type="protein sequence ID" value="MBX0303493.1"/>
    <property type="molecule type" value="Genomic_DNA"/>
</dbReference>
<name>A0A8J8CAT3_9EURY</name>
<feature type="region of interest" description="Disordered" evidence="1">
    <location>
        <begin position="24"/>
        <end position="54"/>
    </location>
</feature>
<dbReference type="Proteomes" id="UP000783863">
    <property type="component" value="Unassembled WGS sequence"/>
</dbReference>
<dbReference type="AlphaFoldDB" id="A0A8J8CAT3"/>
<feature type="compositionally biased region" description="Basic and acidic residues" evidence="1">
    <location>
        <begin position="271"/>
        <end position="287"/>
    </location>
</feature>
<evidence type="ECO:0000256" key="1">
    <source>
        <dbReference type="SAM" id="MobiDB-lite"/>
    </source>
</evidence>
<proteinExistence type="predicted"/>
<comment type="caution">
    <text evidence="2">The sequence shown here is derived from an EMBL/GenBank/DDBJ whole genome shotgun (WGS) entry which is preliminary data.</text>
</comment>
<dbReference type="PROSITE" id="PS51257">
    <property type="entry name" value="PROKAR_LIPOPROTEIN"/>
    <property type="match status" value="1"/>
</dbReference>
<accession>A0A8J8CAT3</accession>
<feature type="region of interest" description="Disordered" evidence="1">
    <location>
        <begin position="267"/>
        <end position="287"/>
    </location>
</feature>
<sequence length="287" mass="30500">MNRRRLIVSCSGCLAALAGCLTESTETPTGPAGSGNESPTEPPGTTPTGQPPAVGVENVVAQKAVTYSSVYGSGGVRTDPNTQYVVASITDASKRNPPEFVLETDSQTFESGLSNTRGYTRYGVAGYTRPYLVFPVPSPLSVSNPRIRLTERDGAGYTWSLPERATETLAAPAPRFELESLTVPDSVGRREDLTVSLTVRNVSDTDGRFLAAAYWPTTTVDDDESHVVEATVPAGETAARSLDIYARGAETADGVATLTVEGHVSASRTVQVDERRRTDDRTTEAPP</sequence>
<protein>
    <recommendedName>
        <fullName evidence="4">CARDB protein</fullName>
    </recommendedName>
</protein>